<dbReference type="STRING" id="1349421.OI18_18985"/>
<protein>
    <recommendedName>
        <fullName evidence="2">Signal transduction histidine kinase internal region domain-containing protein</fullName>
    </recommendedName>
</protein>
<dbReference type="EMBL" id="JSVC01000022">
    <property type="protein sequence ID" value="KIC93114.1"/>
    <property type="molecule type" value="Genomic_DNA"/>
</dbReference>
<sequence length="230" mass="26087">MNWNEFFFSDNSRQHYLRHGVFWLIFSLYYYAQGISPGCIKGLDPGDLFLVSFISVCCFLPASITSVYIMLGFIYPRYALRSNAFLLAVSCLLLFLVVNLVNFSFSFLFFAWASPTGLEGIPLLRILSLGFINSINAMLAAIFVAGIRFTRNLYGQRMNRHELLKKRKRMELQMARASIHPDFILECLENVMDHVSKDSDEAADIIIELSDKLSYSLYGEVAGNVVVAKG</sequence>
<proteinExistence type="predicted"/>
<feature type="transmembrane region" description="Helical" evidence="1">
    <location>
        <begin position="126"/>
        <end position="150"/>
    </location>
</feature>
<evidence type="ECO:0000313" key="3">
    <source>
        <dbReference type="EMBL" id="KIC93114.1"/>
    </source>
</evidence>
<keyword evidence="4" id="KW-1185">Reference proteome</keyword>
<evidence type="ECO:0000256" key="1">
    <source>
        <dbReference type="SAM" id="Phobius"/>
    </source>
</evidence>
<dbReference type="InterPro" id="IPR010559">
    <property type="entry name" value="Sig_transdc_His_kin_internal"/>
</dbReference>
<evidence type="ECO:0000259" key="2">
    <source>
        <dbReference type="Pfam" id="PF06580"/>
    </source>
</evidence>
<feature type="domain" description="Signal transduction histidine kinase internal region" evidence="2">
    <location>
        <begin position="170"/>
        <end position="218"/>
    </location>
</feature>
<keyword evidence="1" id="KW-0472">Membrane</keyword>
<dbReference type="OrthoDB" id="9792992at2"/>
<dbReference type="AlphaFoldDB" id="A0A0C1IRN9"/>
<accession>A0A0C1IRN9</accession>
<dbReference type="Pfam" id="PF06580">
    <property type="entry name" value="His_kinase"/>
    <property type="match status" value="1"/>
</dbReference>
<gene>
    <name evidence="3" type="ORF">OI18_18985</name>
</gene>
<keyword evidence="1" id="KW-0812">Transmembrane</keyword>
<feature type="transmembrane region" description="Helical" evidence="1">
    <location>
        <begin position="85"/>
        <end position="114"/>
    </location>
</feature>
<dbReference type="Proteomes" id="UP000031408">
    <property type="component" value="Unassembled WGS sequence"/>
</dbReference>
<feature type="transmembrane region" description="Helical" evidence="1">
    <location>
        <begin position="49"/>
        <end position="73"/>
    </location>
</feature>
<dbReference type="GO" id="GO:0016020">
    <property type="term" value="C:membrane"/>
    <property type="evidence" value="ECO:0007669"/>
    <property type="project" value="InterPro"/>
</dbReference>
<name>A0A0C1IRN9_9BACT</name>
<evidence type="ECO:0000313" key="4">
    <source>
        <dbReference type="Proteomes" id="UP000031408"/>
    </source>
</evidence>
<keyword evidence="1" id="KW-1133">Transmembrane helix</keyword>
<reference evidence="3 4" key="1">
    <citation type="submission" date="2014-11" db="EMBL/GenBank/DDBJ databases">
        <title>Genome sequence of Flavihumibacter solisilvae 3-3.</title>
        <authorList>
            <person name="Zhou G."/>
            <person name="Li M."/>
            <person name="Wang G."/>
        </authorList>
    </citation>
    <scope>NUCLEOTIDE SEQUENCE [LARGE SCALE GENOMIC DNA]</scope>
    <source>
        <strain evidence="3 4">3-3</strain>
    </source>
</reference>
<feature type="transmembrane region" description="Helical" evidence="1">
    <location>
        <begin position="21"/>
        <end position="43"/>
    </location>
</feature>
<comment type="caution">
    <text evidence="3">The sequence shown here is derived from an EMBL/GenBank/DDBJ whole genome shotgun (WGS) entry which is preliminary data.</text>
</comment>
<organism evidence="3 4">
    <name type="scientific">Flavihumibacter solisilvae</name>
    <dbReference type="NCBI Taxonomy" id="1349421"/>
    <lineage>
        <taxon>Bacteria</taxon>
        <taxon>Pseudomonadati</taxon>
        <taxon>Bacteroidota</taxon>
        <taxon>Chitinophagia</taxon>
        <taxon>Chitinophagales</taxon>
        <taxon>Chitinophagaceae</taxon>
        <taxon>Flavihumibacter</taxon>
    </lineage>
</organism>
<dbReference type="RefSeq" id="WP_039142704.1">
    <property type="nucleotide sequence ID" value="NZ_JSVC01000022.1"/>
</dbReference>
<dbReference type="GO" id="GO:0000155">
    <property type="term" value="F:phosphorelay sensor kinase activity"/>
    <property type="evidence" value="ECO:0007669"/>
    <property type="project" value="InterPro"/>
</dbReference>